<dbReference type="Proteomes" id="UP000092600">
    <property type="component" value="Unassembled WGS sequence"/>
</dbReference>
<dbReference type="STRING" id="4615.A0A199UIZ6"/>
<dbReference type="EMBL" id="LSRQ01007670">
    <property type="protein sequence ID" value="OAY64714.1"/>
    <property type="molecule type" value="Genomic_DNA"/>
</dbReference>
<keyword evidence="1" id="KW-0175">Coiled coil</keyword>
<dbReference type="SUPFAM" id="SSF46589">
    <property type="entry name" value="tRNA-binding arm"/>
    <property type="match status" value="1"/>
</dbReference>
<evidence type="ECO:0000259" key="2">
    <source>
        <dbReference type="Pfam" id="PF02403"/>
    </source>
</evidence>
<feature type="coiled-coil region" evidence="1">
    <location>
        <begin position="49"/>
        <end position="100"/>
    </location>
</feature>
<dbReference type="InterPro" id="IPR015866">
    <property type="entry name" value="Ser-tRNA-synth_1_N"/>
</dbReference>
<dbReference type="AlphaFoldDB" id="A0A199UIZ6"/>
<dbReference type="Pfam" id="PF02403">
    <property type="entry name" value="Seryl_tRNA_N"/>
    <property type="match status" value="1"/>
</dbReference>
<keyword evidence="3" id="KW-0436">Ligase</keyword>
<feature type="domain" description="Serine-tRNA synthetase type1 N-terminal" evidence="2">
    <location>
        <begin position="1"/>
        <end position="112"/>
    </location>
</feature>
<evidence type="ECO:0000313" key="4">
    <source>
        <dbReference type="Proteomes" id="UP000092600"/>
    </source>
</evidence>
<evidence type="ECO:0000313" key="3">
    <source>
        <dbReference type="EMBL" id="OAY64714.1"/>
    </source>
</evidence>
<dbReference type="GO" id="GO:0004828">
    <property type="term" value="F:serine-tRNA ligase activity"/>
    <property type="evidence" value="ECO:0007669"/>
    <property type="project" value="InterPro"/>
</dbReference>
<accession>A0A199UIZ6</accession>
<dbReference type="InterPro" id="IPR002317">
    <property type="entry name" value="Ser-tRNA-ligase_type_1"/>
</dbReference>
<comment type="caution">
    <text evidence="3">The sequence shown here is derived from an EMBL/GenBank/DDBJ whole genome shotgun (WGS) entry which is preliminary data.</text>
</comment>
<evidence type="ECO:0000256" key="1">
    <source>
        <dbReference type="SAM" id="Coils"/>
    </source>
</evidence>
<dbReference type="InterPro" id="IPR042103">
    <property type="entry name" value="SerRS_1_N_sf"/>
</dbReference>
<dbReference type="FunFam" id="1.10.287.40:FF:000003">
    <property type="entry name" value="Serine--tRNA ligase cytoplasmic"/>
    <property type="match status" value="1"/>
</dbReference>
<dbReference type="GO" id="GO:0006434">
    <property type="term" value="P:seryl-tRNA aminoacylation"/>
    <property type="evidence" value="ECO:0007669"/>
    <property type="project" value="InterPro"/>
</dbReference>
<reference evidence="3 4" key="1">
    <citation type="journal article" date="2016" name="DNA Res.">
        <title>The draft genome of MD-2 pineapple using hybrid error correction of long reads.</title>
        <authorList>
            <person name="Redwan R.M."/>
            <person name="Saidin A."/>
            <person name="Kumar S.V."/>
        </authorList>
    </citation>
    <scope>NUCLEOTIDE SEQUENCE [LARGE SCALE GENOMIC DNA]</scope>
    <source>
        <strain evidence="4">cv. MD2</strain>
        <tissue evidence="3">Leaf</tissue>
    </source>
</reference>
<sequence>MLDVNIFRSEKGFDPERVRESQRRRFASVDIVDEIIRLDKEWRQRQYELECLRKDFNRINKEVARLKVLKLDATEVIASTDEKKRQAAAKEAEVQDAKAALDARLETVGNLVHDSVPVSNDE</sequence>
<name>A0A199UIZ6_ANACO</name>
<protein>
    <submittedName>
        <fullName evidence="3">Serine--tRNA ligase</fullName>
    </submittedName>
</protein>
<dbReference type="GO" id="GO:0005524">
    <property type="term" value="F:ATP binding"/>
    <property type="evidence" value="ECO:0007669"/>
    <property type="project" value="InterPro"/>
</dbReference>
<dbReference type="InterPro" id="IPR010978">
    <property type="entry name" value="tRNA-bd_arm"/>
</dbReference>
<dbReference type="Gene3D" id="1.10.287.40">
    <property type="entry name" value="Serine-tRNA synthetase, tRNA binding domain"/>
    <property type="match status" value="1"/>
</dbReference>
<gene>
    <name evidence="3" type="ORF">ACMD2_27259</name>
</gene>
<dbReference type="PANTHER" id="PTHR11778">
    <property type="entry name" value="SERYL-TRNA SYNTHETASE"/>
    <property type="match status" value="1"/>
</dbReference>
<organism evidence="3 4">
    <name type="scientific">Ananas comosus</name>
    <name type="common">Pineapple</name>
    <name type="synonym">Ananas ananas</name>
    <dbReference type="NCBI Taxonomy" id="4615"/>
    <lineage>
        <taxon>Eukaryota</taxon>
        <taxon>Viridiplantae</taxon>
        <taxon>Streptophyta</taxon>
        <taxon>Embryophyta</taxon>
        <taxon>Tracheophyta</taxon>
        <taxon>Spermatophyta</taxon>
        <taxon>Magnoliopsida</taxon>
        <taxon>Liliopsida</taxon>
        <taxon>Poales</taxon>
        <taxon>Bromeliaceae</taxon>
        <taxon>Bromelioideae</taxon>
        <taxon>Ananas</taxon>
    </lineage>
</organism>
<feature type="non-terminal residue" evidence="3">
    <location>
        <position position="122"/>
    </location>
</feature>
<proteinExistence type="predicted"/>